<dbReference type="PROSITE" id="PS50048">
    <property type="entry name" value="ZN2_CY6_FUNGAL_2"/>
    <property type="match status" value="1"/>
</dbReference>
<feature type="domain" description="Zn(2)-C6 fungal-type" evidence="4">
    <location>
        <begin position="9"/>
        <end position="37"/>
    </location>
</feature>
<dbReference type="PROSITE" id="PS00463">
    <property type="entry name" value="ZN2_CY6_FUNGAL_1"/>
    <property type="match status" value="1"/>
</dbReference>
<organism evidence="5 6">
    <name type="scientific">Botryotinia fuckeliana (strain B05.10)</name>
    <name type="common">Noble rot fungus</name>
    <name type="synonym">Botrytis cinerea</name>
    <dbReference type="NCBI Taxonomy" id="332648"/>
    <lineage>
        <taxon>Eukaryota</taxon>
        <taxon>Fungi</taxon>
        <taxon>Dikarya</taxon>
        <taxon>Ascomycota</taxon>
        <taxon>Pezizomycotina</taxon>
        <taxon>Leotiomycetes</taxon>
        <taxon>Helotiales</taxon>
        <taxon>Sclerotiniaceae</taxon>
        <taxon>Botrytis</taxon>
    </lineage>
</organism>
<dbReference type="GO" id="GO:0000976">
    <property type="term" value="F:transcription cis-regulatory region binding"/>
    <property type="evidence" value="ECO:0007669"/>
    <property type="project" value="TreeGrafter"/>
</dbReference>
<proteinExistence type="predicted"/>
<dbReference type="Gene3D" id="4.10.240.10">
    <property type="entry name" value="Zn(2)-C6 fungal-type DNA-binding domain"/>
    <property type="match status" value="1"/>
</dbReference>
<dbReference type="InterPro" id="IPR001138">
    <property type="entry name" value="Zn2Cys6_DnaBD"/>
</dbReference>
<dbReference type="EMBL" id="CP009813">
    <property type="protein sequence ID" value="ATZ53205.1"/>
    <property type="molecule type" value="Genomic_DNA"/>
</dbReference>
<dbReference type="GO" id="GO:0008270">
    <property type="term" value="F:zinc ion binding"/>
    <property type="evidence" value="ECO:0007669"/>
    <property type="project" value="InterPro"/>
</dbReference>
<name>A0A384JRJ2_BOTFB</name>
<reference evidence="5 6" key="1">
    <citation type="journal article" date="2011" name="PLoS Genet.">
        <title>Genomic analysis of the necrotrophic fungal pathogens Sclerotinia sclerotiorum and Botrytis cinerea.</title>
        <authorList>
            <person name="Amselem J."/>
            <person name="Cuomo C.A."/>
            <person name="van Kan J.A."/>
            <person name="Viaud M."/>
            <person name="Benito E.P."/>
            <person name="Couloux A."/>
            <person name="Coutinho P.M."/>
            <person name="de Vries R.P."/>
            <person name="Dyer P.S."/>
            <person name="Fillinger S."/>
            <person name="Fournier E."/>
            <person name="Gout L."/>
            <person name="Hahn M."/>
            <person name="Kohn L."/>
            <person name="Lapalu N."/>
            <person name="Plummer K.M."/>
            <person name="Pradier J.M."/>
            <person name="Quevillon E."/>
            <person name="Sharon A."/>
            <person name="Simon A."/>
            <person name="ten Have A."/>
            <person name="Tudzynski B."/>
            <person name="Tudzynski P."/>
            <person name="Wincker P."/>
            <person name="Andrew M."/>
            <person name="Anthouard V."/>
            <person name="Beever R.E."/>
            <person name="Beffa R."/>
            <person name="Benoit I."/>
            <person name="Bouzid O."/>
            <person name="Brault B."/>
            <person name="Chen Z."/>
            <person name="Choquer M."/>
            <person name="Collemare J."/>
            <person name="Cotton P."/>
            <person name="Danchin E.G."/>
            <person name="Da Silva C."/>
            <person name="Gautier A."/>
            <person name="Giraud C."/>
            <person name="Giraud T."/>
            <person name="Gonzalez C."/>
            <person name="Grossetete S."/>
            <person name="Guldener U."/>
            <person name="Henrissat B."/>
            <person name="Howlett B.J."/>
            <person name="Kodira C."/>
            <person name="Kretschmer M."/>
            <person name="Lappartient A."/>
            <person name="Leroch M."/>
            <person name="Levis C."/>
            <person name="Mauceli E."/>
            <person name="Neuveglise C."/>
            <person name="Oeser B."/>
            <person name="Pearson M."/>
            <person name="Poulain J."/>
            <person name="Poussereau N."/>
            <person name="Quesneville H."/>
            <person name="Rascle C."/>
            <person name="Schumacher J."/>
            <person name="Segurens B."/>
            <person name="Sexton A."/>
            <person name="Silva E."/>
            <person name="Sirven C."/>
            <person name="Soanes D.M."/>
            <person name="Talbot N.J."/>
            <person name="Templeton M."/>
            <person name="Yandava C."/>
            <person name="Yarden O."/>
            <person name="Zeng Q."/>
            <person name="Rollins J.A."/>
            <person name="Lebrun M.H."/>
            <person name="Dickman M."/>
        </authorList>
    </citation>
    <scope>NUCLEOTIDE SEQUENCE [LARGE SCALE GENOMIC DNA]</scope>
    <source>
        <strain evidence="5 6">B05.10</strain>
    </source>
</reference>
<reference evidence="5 6" key="2">
    <citation type="journal article" date="2012" name="Eukaryot. Cell">
        <title>Genome update of Botrytis cinerea strains B05.10 and T4.</title>
        <authorList>
            <person name="Staats M."/>
            <person name="van Kan J.A."/>
        </authorList>
    </citation>
    <scope>NUCLEOTIDE SEQUENCE [LARGE SCALE GENOMIC DNA]</scope>
    <source>
        <strain evidence="5 6">B05.10</strain>
    </source>
</reference>
<comment type="subcellular location">
    <subcellularLocation>
        <location evidence="1">Nucleus</location>
    </subcellularLocation>
</comment>
<evidence type="ECO:0000313" key="5">
    <source>
        <dbReference type="EMBL" id="ATZ53205.1"/>
    </source>
</evidence>
<dbReference type="SMART" id="SM00066">
    <property type="entry name" value="GAL4"/>
    <property type="match status" value="1"/>
</dbReference>
<evidence type="ECO:0000256" key="3">
    <source>
        <dbReference type="SAM" id="MobiDB-lite"/>
    </source>
</evidence>
<evidence type="ECO:0000256" key="2">
    <source>
        <dbReference type="ARBA" id="ARBA00023242"/>
    </source>
</evidence>
<sequence>MLVARSSTGCWTCRLRKKKCHEEQPTCSTCNSLRIICHGYGEKPSWMDGGSSEKAESERIKKVIKQNKKHKRAIVSPVVPNNDPGSTPIGDTSMKDAEPSEATQSPSCVSCSLTTMMNDYNGREATLLMHYLDVVFPLQFRFYRPSVSEGGRGWLLSILLHTKPLYHAALSLSAYHQSAMYSGNGSNASDNILVDLQRHHSLALVGLRQHIDRLSLEIGMGNVNTKVEILACMICLISFEILKGDSNDWQTHLQAARTIFMSLKDNFLCPLNNSNAVQELGDSQNSDSTALSLDEELALEFFSMALIWFDCLSCVTIGANSEYADVYPSILRIENGKIQLCKLMGSQNWVMVAIMDIALLAEWKIAREGTGDLSQSQLARRAACIEDQLETGMQENRARQIGDNSDPCGVRAQESQHVTHIFACAAKVYLYVVQSGGYPKIPEIKVSVLAALKAFQDLPDGQWIRHLVWPFCIVSCMADAENEDEFRKIASLANTDREIFCNFQNAASIMEECWRVRKSQISSSCSWETAMSSLGVQTLLV</sequence>
<evidence type="ECO:0000256" key="1">
    <source>
        <dbReference type="ARBA" id="ARBA00004123"/>
    </source>
</evidence>
<keyword evidence="6" id="KW-1185">Reference proteome</keyword>
<keyword evidence="2" id="KW-0539">Nucleus</keyword>
<evidence type="ECO:0000313" key="6">
    <source>
        <dbReference type="Proteomes" id="UP000001798"/>
    </source>
</evidence>
<protein>
    <recommendedName>
        <fullName evidence="4">Zn(2)-C6 fungal-type domain-containing protein</fullName>
    </recommendedName>
</protein>
<dbReference type="Proteomes" id="UP000001798">
    <property type="component" value="Chromosome 9"/>
</dbReference>
<dbReference type="PANTHER" id="PTHR37534">
    <property type="entry name" value="TRANSCRIPTIONAL ACTIVATOR PROTEIN UGA3"/>
    <property type="match status" value="1"/>
</dbReference>
<dbReference type="OrthoDB" id="5213892at2759"/>
<dbReference type="Pfam" id="PF00172">
    <property type="entry name" value="Zn_clus"/>
    <property type="match status" value="1"/>
</dbReference>
<dbReference type="GO" id="GO:0045944">
    <property type="term" value="P:positive regulation of transcription by RNA polymerase II"/>
    <property type="evidence" value="ECO:0007669"/>
    <property type="project" value="TreeGrafter"/>
</dbReference>
<dbReference type="CDD" id="cd00067">
    <property type="entry name" value="GAL4"/>
    <property type="match status" value="1"/>
</dbReference>
<accession>A0A384JRJ2</accession>
<dbReference type="GO" id="GO:0005634">
    <property type="term" value="C:nucleus"/>
    <property type="evidence" value="ECO:0007669"/>
    <property type="project" value="UniProtKB-SubCell"/>
</dbReference>
<dbReference type="GO" id="GO:0000981">
    <property type="term" value="F:DNA-binding transcription factor activity, RNA polymerase II-specific"/>
    <property type="evidence" value="ECO:0007669"/>
    <property type="project" value="InterPro"/>
</dbReference>
<dbReference type="PANTHER" id="PTHR37534:SF26">
    <property type="entry name" value="TRANSCRIPTION FACTOR, PUTATIVE-RELATED"/>
    <property type="match status" value="1"/>
</dbReference>
<dbReference type="Pfam" id="PF11951">
    <property type="entry name" value="Fungal_trans_2"/>
    <property type="match status" value="1"/>
</dbReference>
<dbReference type="AlphaFoldDB" id="A0A384JRJ2"/>
<reference evidence="5 6" key="3">
    <citation type="journal article" date="2017" name="Mol. Plant Pathol.">
        <title>A gapless genome sequence of the fungus Botrytis cinerea.</title>
        <authorList>
            <person name="Van Kan J.A."/>
            <person name="Stassen J.H."/>
            <person name="Mosbach A."/>
            <person name="Van Der Lee T.A."/>
            <person name="Faino L."/>
            <person name="Farmer A.D."/>
            <person name="Papasotiriou D.G."/>
            <person name="Zhou S."/>
            <person name="Seidl M.F."/>
            <person name="Cottam E."/>
            <person name="Edel D."/>
            <person name="Hahn M."/>
            <person name="Schwartz D.C."/>
            <person name="Dietrich R.A."/>
            <person name="Widdison S."/>
            <person name="Scalliet G."/>
        </authorList>
    </citation>
    <scope>NUCLEOTIDE SEQUENCE [LARGE SCALE GENOMIC DNA]</scope>
    <source>
        <strain evidence="5 6">B05.10</strain>
    </source>
</reference>
<dbReference type="KEGG" id="bfu:BCIN_09g00840"/>
<dbReference type="VEuPathDB" id="FungiDB:Bcin09g00840"/>
<feature type="region of interest" description="Disordered" evidence="3">
    <location>
        <begin position="76"/>
        <end position="103"/>
    </location>
</feature>
<dbReference type="InterPro" id="IPR036864">
    <property type="entry name" value="Zn2-C6_fun-type_DNA-bd_sf"/>
</dbReference>
<gene>
    <name evidence="5" type="ORF">BCIN_09g00840</name>
</gene>
<dbReference type="RefSeq" id="XP_024550676.1">
    <property type="nucleotide sequence ID" value="XM_024694883.1"/>
</dbReference>
<dbReference type="SUPFAM" id="SSF57701">
    <property type="entry name" value="Zn2/Cys6 DNA-binding domain"/>
    <property type="match status" value="1"/>
</dbReference>
<evidence type="ECO:0000259" key="4">
    <source>
        <dbReference type="PROSITE" id="PS50048"/>
    </source>
</evidence>
<dbReference type="InterPro" id="IPR021858">
    <property type="entry name" value="Fun_TF"/>
</dbReference>
<dbReference type="GeneID" id="36394462"/>